<dbReference type="PANTHER" id="PTHR33570">
    <property type="entry name" value="4-CARBOXYMUCONOLACTONE DECARBOXYLASE FAMILY PROTEIN"/>
    <property type="match status" value="1"/>
</dbReference>
<accession>A0A9D2MJ55</accession>
<dbReference type="Pfam" id="PF02627">
    <property type="entry name" value="CMD"/>
    <property type="match status" value="2"/>
</dbReference>
<dbReference type="SUPFAM" id="SSF69118">
    <property type="entry name" value="AhpD-like"/>
    <property type="match status" value="1"/>
</dbReference>
<feature type="domain" description="Carboxymuconolactone decarboxylase-like" evidence="1">
    <location>
        <begin position="164"/>
        <end position="244"/>
    </location>
</feature>
<dbReference type="InterPro" id="IPR052512">
    <property type="entry name" value="4CMD/NDH-1_regulator"/>
</dbReference>
<evidence type="ECO:0000313" key="3">
    <source>
        <dbReference type="Proteomes" id="UP000823877"/>
    </source>
</evidence>
<organism evidence="2 3">
    <name type="scientific">Candidatus Eubacterium faecale</name>
    <dbReference type="NCBI Taxonomy" id="2838568"/>
    <lineage>
        <taxon>Bacteria</taxon>
        <taxon>Bacillati</taxon>
        <taxon>Bacillota</taxon>
        <taxon>Clostridia</taxon>
        <taxon>Eubacteriales</taxon>
        <taxon>Eubacteriaceae</taxon>
        <taxon>Eubacterium</taxon>
    </lineage>
</organism>
<evidence type="ECO:0000313" key="2">
    <source>
        <dbReference type="EMBL" id="HJB75009.1"/>
    </source>
</evidence>
<comment type="caution">
    <text evidence="2">The sequence shown here is derived from an EMBL/GenBank/DDBJ whole genome shotgun (WGS) entry which is preliminary data.</text>
</comment>
<reference evidence="2" key="2">
    <citation type="submission" date="2021-04" db="EMBL/GenBank/DDBJ databases">
        <authorList>
            <person name="Gilroy R."/>
        </authorList>
    </citation>
    <scope>NUCLEOTIDE SEQUENCE</scope>
    <source>
        <strain evidence="2">CHK188-16595</strain>
    </source>
</reference>
<dbReference type="PANTHER" id="PTHR33570:SF2">
    <property type="entry name" value="CARBOXYMUCONOLACTONE DECARBOXYLASE-LIKE DOMAIN-CONTAINING PROTEIN"/>
    <property type="match status" value="1"/>
</dbReference>
<dbReference type="AlphaFoldDB" id="A0A9D2MJ55"/>
<protein>
    <submittedName>
        <fullName evidence="2">Carboxymuconolactone decarboxylase family protein</fullName>
    </submittedName>
</protein>
<dbReference type="InterPro" id="IPR029032">
    <property type="entry name" value="AhpD-like"/>
</dbReference>
<evidence type="ECO:0000259" key="1">
    <source>
        <dbReference type="Pfam" id="PF02627"/>
    </source>
</evidence>
<sequence length="252" mass="27776">MSRTQKANENFEKWFGGETFTNGYTDAEFESIAKNFLWGDASEHGALSDKQRAIVILTTLTASGTYEVLEKYASAALRAGVSANEIRETLIHCTPYVGMEKVNLALKEAYKAFEKAGVADTVTDQGTVDENTRFSEGLAVQQQIFGKDNINNMRDSAPQETKHIQDYLSAYCFGDFYTRKTLDLKMRELITFCAICTLGGCEPQAKAHAAANISVGNTREMLIDAITQCLPFIGFPRTLNAISCIDSVTSQN</sequence>
<dbReference type="Gene3D" id="1.20.1290.10">
    <property type="entry name" value="AhpD-like"/>
    <property type="match status" value="1"/>
</dbReference>
<dbReference type="InterPro" id="IPR003779">
    <property type="entry name" value="CMD-like"/>
</dbReference>
<dbReference type="GO" id="GO:0051920">
    <property type="term" value="F:peroxiredoxin activity"/>
    <property type="evidence" value="ECO:0007669"/>
    <property type="project" value="InterPro"/>
</dbReference>
<proteinExistence type="predicted"/>
<reference evidence="2" key="1">
    <citation type="journal article" date="2021" name="PeerJ">
        <title>Extensive microbial diversity within the chicken gut microbiome revealed by metagenomics and culture.</title>
        <authorList>
            <person name="Gilroy R."/>
            <person name="Ravi A."/>
            <person name="Getino M."/>
            <person name="Pursley I."/>
            <person name="Horton D.L."/>
            <person name="Alikhan N.F."/>
            <person name="Baker D."/>
            <person name="Gharbi K."/>
            <person name="Hall N."/>
            <person name="Watson M."/>
            <person name="Adriaenssens E.M."/>
            <person name="Foster-Nyarko E."/>
            <person name="Jarju S."/>
            <person name="Secka A."/>
            <person name="Antonio M."/>
            <person name="Oren A."/>
            <person name="Chaudhuri R.R."/>
            <person name="La Ragione R."/>
            <person name="Hildebrand F."/>
            <person name="Pallen M.J."/>
        </authorList>
    </citation>
    <scope>NUCLEOTIDE SEQUENCE</scope>
    <source>
        <strain evidence="2">CHK188-16595</strain>
    </source>
</reference>
<feature type="domain" description="Carboxymuconolactone decarboxylase-like" evidence="1">
    <location>
        <begin position="30"/>
        <end position="109"/>
    </location>
</feature>
<name>A0A9D2MJ55_9FIRM</name>
<dbReference type="EMBL" id="DWXN01000010">
    <property type="protein sequence ID" value="HJB75009.1"/>
    <property type="molecule type" value="Genomic_DNA"/>
</dbReference>
<gene>
    <name evidence="2" type="ORF">IAA37_04955</name>
</gene>
<dbReference type="Proteomes" id="UP000823877">
    <property type="component" value="Unassembled WGS sequence"/>
</dbReference>